<keyword evidence="2" id="KW-0732">Signal</keyword>
<keyword evidence="5" id="KW-1185">Reference proteome</keyword>
<keyword evidence="1" id="KW-0378">Hydrolase</keyword>
<dbReference type="Proteomes" id="UP000199651">
    <property type="component" value="Unassembled WGS sequence"/>
</dbReference>
<dbReference type="Gene3D" id="1.10.530.10">
    <property type="match status" value="1"/>
</dbReference>
<dbReference type="EMBL" id="FNJB01000023">
    <property type="protein sequence ID" value="SDP91523.1"/>
    <property type="molecule type" value="Genomic_DNA"/>
</dbReference>
<evidence type="ECO:0000313" key="4">
    <source>
        <dbReference type="EMBL" id="SDP91523.1"/>
    </source>
</evidence>
<keyword evidence="4" id="KW-0969">Cilium</keyword>
<feature type="domain" description="Mannosyl-glycoprotein endo-beta-N-acetylglucosamidase-like" evidence="3">
    <location>
        <begin position="40"/>
        <end position="199"/>
    </location>
</feature>
<sequence length="202" mass="21852">MSRPTRSSDARLHVRRTALTLLGMRATVLALALLALWSVPAAAEDATDEQYLAAAMPAARAVAAEFAIPASVTAAQSIVESGWGRSPLATKARNYFGYKCKAPGVPGPIAVGCVEHPTTECTPDCHPAVGEFRVYASMTDSFRDYGRHLSTSPYYAAALPLAADPDAFITEVAKRYATDPHYAEKVIRVMRTHDLYRLDIPQ</sequence>
<organism evidence="4 5">
    <name type="scientific">Actinokineospora alba</name>
    <dbReference type="NCBI Taxonomy" id="504798"/>
    <lineage>
        <taxon>Bacteria</taxon>
        <taxon>Bacillati</taxon>
        <taxon>Actinomycetota</taxon>
        <taxon>Actinomycetes</taxon>
        <taxon>Pseudonocardiales</taxon>
        <taxon>Pseudonocardiaceae</taxon>
        <taxon>Actinokineospora</taxon>
    </lineage>
</organism>
<evidence type="ECO:0000259" key="3">
    <source>
        <dbReference type="SMART" id="SM00047"/>
    </source>
</evidence>
<feature type="signal peptide" evidence="2">
    <location>
        <begin position="1"/>
        <end position="43"/>
    </location>
</feature>
<dbReference type="PANTHER" id="PTHR33308:SF9">
    <property type="entry name" value="PEPTIDOGLYCAN HYDROLASE FLGJ"/>
    <property type="match status" value="1"/>
</dbReference>
<name>A0A1H0WLL9_9PSEU</name>
<dbReference type="STRING" id="504798.SAMN05421871_115137"/>
<dbReference type="Pfam" id="PF01832">
    <property type="entry name" value="Glucosaminidase"/>
    <property type="match status" value="1"/>
</dbReference>
<protein>
    <submittedName>
        <fullName evidence="4">Flagellar protein FlgJ</fullName>
    </submittedName>
</protein>
<dbReference type="InterPro" id="IPR051056">
    <property type="entry name" value="Glycosyl_Hydrolase_73"/>
</dbReference>
<evidence type="ECO:0000256" key="2">
    <source>
        <dbReference type="SAM" id="SignalP"/>
    </source>
</evidence>
<keyword evidence="4" id="KW-0282">Flagellum</keyword>
<keyword evidence="4" id="KW-0966">Cell projection</keyword>
<dbReference type="GO" id="GO:0004040">
    <property type="term" value="F:amidase activity"/>
    <property type="evidence" value="ECO:0007669"/>
    <property type="project" value="InterPro"/>
</dbReference>
<dbReference type="GO" id="GO:0071973">
    <property type="term" value="P:bacterial-type flagellum-dependent cell motility"/>
    <property type="evidence" value="ECO:0007669"/>
    <property type="project" value="TreeGrafter"/>
</dbReference>
<dbReference type="PANTHER" id="PTHR33308">
    <property type="entry name" value="PEPTIDOGLYCAN HYDROLASE FLGJ"/>
    <property type="match status" value="1"/>
</dbReference>
<dbReference type="AlphaFoldDB" id="A0A1H0WLL9"/>
<feature type="chain" id="PRO_5011592545" evidence="2">
    <location>
        <begin position="44"/>
        <end position="202"/>
    </location>
</feature>
<accession>A0A1H0WLL9</accession>
<proteinExistence type="predicted"/>
<evidence type="ECO:0000313" key="5">
    <source>
        <dbReference type="Proteomes" id="UP000199651"/>
    </source>
</evidence>
<evidence type="ECO:0000256" key="1">
    <source>
        <dbReference type="ARBA" id="ARBA00022801"/>
    </source>
</evidence>
<dbReference type="SMART" id="SM00047">
    <property type="entry name" value="LYZ2"/>
    <property type="match status" value="1"/>
</dbReference>
<dbReference type="InterPro" id="IPR002901">
    <property type="entry name" value="MGlyc_endo_b_GlcNAc-like_dom"/>
</dbReference>
<gene>
    <name evidence="4" type="ORF">SAMN05192558_12332</name>
</gene>
<reference evidence="5" key="1">
    <citation type="submission" date="2016-10" db="EMBL/GenBank/DDBJ databases">
        <authorList>
            <person name="Varghese N."/>
            <person name="Submissions S."/>
        </authorList>
    </citation>
    <scope>NUCLEOTIDE SEQUENCE [LARGE SCALE GENOMIC DNA]</scope>
    <source>
        <strain evidence="5">IBRC-M 10655</strain>
    </source>
</reference>